<sequence>MAERVNIARIAEIVSADIFSKLGWEAHGVPNESWECNEPTHEKRDHPTDVTFVYQDPYSARNVHLITDLKSYAAGSIKEFSLRETIESLALAVDCAKDNPKWKELYLKAGAEYEIQGLVFIYNHDSEYDKSFPEQLHVVFQDDLTIPRGVKLSIIGPDEVWYLNEMLTDIASLARDEVIPTDKKALKFFYHSHSRSKVVSQDHSMVATIDMLKGKYQMLAYSHANQYGGFRGMLVYYRGYGESEREFIVLIDMLRSFGVLDNYDRILVRSARGCSRAANNFNKAVSQYATYGNHEMLLKKLDYGSIASVRPRLTQFEVALRGGHA</sequence>
<evidence type="ECO:0000313" key="3">
    <source>
        <dbReference type="Proteomes" id="UP000494252"/>
    </source>
</evidence>
<dbReference type="RefSeq" id="WP_175165889.1">
    <property type="nucleotide sequence ID" value="NZ_CADIKI010000030.1"/>
</dbReference>
<name>A0A6J5H2W1_9BURK</name>
<dbReference type="Proteomes" id="UP000494252">
    <property type="component" value="Unassembled WGS sequence"/>
</dbReference>
<keyword evidence="3" id="KW-1185">Reference proteome</keyword>
<proteinExistence type="predicted"/>
<feature type="domain" description="GAPS4 PD-(D/E)XK nuclease" evidence="1">
    <location>
        <begin position="6"/>
        <end position="139"/>
    </location>
</feature>
<dbReference type="EMBL" id="CADIKI010000030">
    <property type="protein sequence ID" value="CAB3809688.1"/>
    <property type="molecule type" value="Genomic_DNA"/>
</dbReference>
<protein>
    <recommendedName>
        <fullName evidence="1">GAPS4 PD-(D/E)XK nuclease domain-containing protein</fullName>
    </recommendedName>
</protein>
<dbReference type="Pfam" id="PF26115">
    <property type="entry name" value="PDDEXK_GAPS4"/>
    <property type="match status" value="1"/>
</dbReference>
<reference evidence="2 3" key="1">
    <citation type="submission" date="2020-04" db="EMBL/GenBank/DDBJ databases">
        <authorList>
            <person name="De Canck E."/>
        </authorList>
    </citation>
    <scope>NUCLEOTIDE SEQUENCE [LARGE SCALE GENOMIC DNA]</scope>
    <source>
        <strain evidence="2 3">LMG 27177</strain>
    </source>
</reference>
<evidence type="ECO:0000259" key="1">
    <source>
        <dbReference type="Pfam" id="PF26115"/>
    </source>
</evidence>
<evidence type="ECO:0000313" key="2">
    <source>
        <dbReference type="EMBL" id="CAB3809688.1"/>
    </source>
</evidence>
<organism evidence="2 3">
    <name type="scientific">Paraburkholderia fynbosensis</name>
    <dbReference type="NCBI Taxonomy" id="1200993"/>
    <lineage>
        <taxon>Bacteria</taxon>
        <taxon>Pseudomonadati</taxon>
        <taxon>Pseudomonadota</taxon>
        <taxon>Betaproteobacteria</taxon>
        <taxon>Burkholderiales</taxon>
        <taxon>Burkholderiaceae</taxon>
        <taxon>Paraburkholderia</taxon>
    </lineage>
</organism>
<dbReference type="AlphaFoldDB" id="A0A6J5H2W1"/>
<accession>A0A6J5H2W1</accession>
<gene>
    <name evidence="2" type="ORF">LMG27177_06874</name>
</gene>
<dbReference type="InterPro" id="IPR058873">
    <property type="entry name" value="PDDEXK_GAPS4"/>
</dbReference>